<keyword evidence="3" id="KW-0687">Ribonucleoprotein</keyword>
<dbReference type="GO" id="GO:0006412">
    <property type="term" value="P:translation"/>
    <property type="evidence" value="ECO:0007669"/>
    <property type="project" value="InterPro"/>
</dbReference>
<dbReference type="InterPro" id="IPR034704">
    <property type="entry name" value="Ribosomal_bL28/bL31-like_sf"/>
</dbReference>
<protein>
    <recommendedName>
        <fullName evidence="4">Large ribosomal subunit protein bL28c</fullName>
    </recommendedName>
    <alternativeName>
        <fullName evidence="5">50S ribosomal protein L28, chloroplastic</fullName>
    </alternativeName>
</protein>
<evidence type="ECO:0000256" key="4">
    <source>
        <dbReference type="ARBA" id="ARBA00035265"/>
    </source>
</evidence>
<dbReference type="NCBIfam" id="TIGR00009">
    <property type="entry name" value="L28"/>
    <property type="match status" value="1"/>
</dbReference>
<evidence type="ECO:0000256" key="2">
    <source>
        <dbReference type="ARBA" id="ARBA00022980"/>
    </source>
</evidence>
<sequence>MSRVCPLSLKKCNHAFRVTYSHKRNHRKQLVNLQTKRIKIGNEWIMMKISTKAIKTLKSHGRLLYF</sequence>
<dbReference type="InterPro" id="IPR001383">
    <property type="entry name" value="Ribosomal_bL28_bact-type"/>
</dbReference>
<proteinExistence type="inferred from homology"/>
<name>A0A060ADN9_9RHOD</name>
<keyword evidence="6" id="KW-0150">Chloroplast</keyword>
<dbReference type="Pfam" id="PF00830">
    <property type="entry name" value="Ribosomal_L28"/>
    <property type="match status" value="1"/>
</dbReference>
<evidence type="ECO:0000313" key="6">
    <source>
        <dbReference type="EMBL" id="AIA61086.1"/>
    </source>
</evidence>
<dbReference type="SUPFAM" id="SSF143800">
    <property type="entry name" value="L28p-like"/>
    <property type="match status" value="1"/>
</dbReference>
<dbReference type="InterPro" id="IPR026569">
    <property type="entry name" value="Ribosomal_bL28"/>
</dbReference>
<dbReference type="AlphaFoldDB" id="A0A060ADN9"/>
<evidence type="ECO:0000256" key="1">
    <source>
        <dbReference type="ARBA" id="ARBA00008760"/>
    </source>
</evidence>
<accession>A0A060ADN9</accession>
<evidence type="ECO:0000256" key="3">
    <source>
        <dbReference type="ARBA" id="ARBA00023274"/>
    </source>
</evidence>
<dbReference type="GO" id="GO:0003735">
    <property type="term" value="F:structural constituent of ribosome"/>
    <property type="evidence" value="ECO:0007669"/>
    <property type="project" value="InterPro"/>
</dbReference>
<evidence type="ECO:0000256" key="5">
    <source>
        <dbReference type="ARBA" id="ARBA00035447"/>
    </source>
</evidence>
<keyword evidence="6" id="KW-0934">Plastid</keyword>
<keyword evidence="2 6" id="KW-0689">Ribosomal protein</keyword>
<gene>
    <name evidence="6" type="primary">rpl28</name>
</gene>
<organism evidence="6">
    <name type="scientific">Cyanidiaceae sp. MX-AZ01</name>
    <dbReference type="NCBI Taxonomy" id="1503164"/>
    <lineage>
        <taxon>Eukaryota</taxon>
        <taxon>Rhodophyta</taxon>
        <taxon>Bangiophyceae</taxon>
        <taxon>Cyanidiales</taxon>
        <taxon>Cyanidiaceae</taxon>
    </lineage>
</organism>
<dbReference type="Gene3D" id="2.30.170.40">
    <property type="entry name" value="Ribosomal protein L28/L24"/>
    <property type="match status" value="1"/>
</dbReference>
<dbReference type="GO" id="GO:0005840">
    <property type="term" value="C:ribosome"/>
    <property type="evidence" value="ECO:0007669"/>
    <property type="project" value="UniProtKB-KW"/>
</dbReference>
<dbReference type="EMBL" id="KJ569775">
    <property type="protein sequence ID" value="AIA61086.1"/>
    <property type="molecule type" value="Genomic_DNA"/>
</dbReference>
<comment type="similarity">
    <text evidence="1">Belongs to the bacterial ribosomal protein bL28 family.</text>
</comment>
<dbReference type="InterPro" id="IPR037147">
    <property type="entry name" value="Ribosomal_bL28_sf"/>
</dbReference>
<geneLocation type="chloroplast" evidence="6"/>
<reference evidence="6" key="1">
    <citation type="submission" date="2014-03" db="EMBL/GenBank/DDBJ databases">
        <title>Metagenomic reconstruction of the complete chloroplast and mitochondrial genomes of a novel unicellular red alga from the Cyanidiaceae family.</title>
        <authorList>
            <person name="Servin-Garciduenas L.E."/>
            <person name="Martinez-Romero E."/>
        </authorList>
    </citation>
    <scope>NUCLEOTIDE SEQUENCE</scope>
    <source>
        <strain evidence="6">MX-AZ01</strain>
    </source>
</reference>
<dbReference type="GO" id="GO:1990904">
    <property type="term" value="C:ribonucleoprotein complex"/>
    <property type="evidence" value="ECO:0007669"/>
    <property type="project" value="UniProtKB-KW"/>
</dbReference>